<dbReference type="PANTHER" id="PTHR47555">
    <property type="entry name" value="N-ACETYLGLUCOSAMINYL TRANSFERASE COMPONENT FAMILY PROTEIN / GPI1 FAMILY PROTEIN"/>
    <property type="match status" value="1"/>
</dbReference>
<evidence type="ECO:0000313" key="3">
    <source>
        <dbReference type="Proteomes" id="UP001515500"/>
    </source>
</evidence>
<dbReference type="AlphaFoldDB" id="A0AB40BUW4"/>
<keyword evidence="2" id="KW-1133">Transmembrane helix</keyword>
<feature type="transmembrane region" description="Helical" evidence="2">
    <location>
        <begin position="282"/>
        <end position="308"/>
    </location>
</feature>
<protein>
    <submittedName>
        <fullName evidence="4">Phosphatidylinositol N-acetylglucosaminyltransferase subunit GPI1 isoform X1</fullName>
    </submittedName>
</protein>
<keyword evidence="2" id="KW-0472">Membrane</keyword>
<feature type="compositionally biased region" description="Basic and acidic residues" evidence="1">
    <location>
        <begin position="105"/>
        <end position="115"/>
    </location>
</feature>
<dbReference type="Pfam" id="PF05024">
    <property type="entry name" value="Gpi1"/>
    <property type="match status" value="1"/>
</dbReference>
<keyword evidence="3" id="KW-1185">Reference proteome</keyword>
<keyword evidence="2" id="KW-0812">Transmembrane</keyword>
<feature type="transmembrane region" description="Helical" evidence="2">
    <location>
        <begin position="375"/>
        <end position="396"/>
    </location>
</feature>
<organism evidence="3 4">
    <name type="scientific">Dioscorea cayennensis subsp. rotundata</name>
    <name type="common">White Guinea yam</name>
    <name type="synonym">Dioscorea rotundata</name>
    <dbReference type="NCBI Taxonomy" id="55577"/>
    <lineage>
        <taxon>Eukaryota</taxon>
        <taxon>Viridiplantae</taxon>
        <taxon>Streptophyta</taxon>
        <taxon>Embryophyta</taxon>
        <taxon>Tracheophyta</taxon>
        <taxon>Spermatophyta</taxon>
        <taxon>Magnoliopsida</taxon>
        <taxon>Liliopsida</taxon>
        <taxon>Dioscoreales</taxon>
        <taxon>Dioscoreaceae</taxon>
        <taxon>Dioscorea</taxon>
    </lineage>
</organism>
<feature type="transmembrane region" description="Helical" evidence="2">
    <location>
        <begin position="563"/>
        <end position="589"/>
    </location>
</feature>
<accession>A0AB40BUW4</accession>
<dbReference type="RefSeq" id="XP_039131257.1">
    <property type="nucleotide sequence ID" value="XM_039275323.1"/>
</dbReference>
<evidence type="ECO:0000256" key="2">
    <source>
        <dbReference type="SAM" id="Phobius"/>
    </source>
</evidence>
<proteinExistence type="predicted"/>
<evidence type="ECO:0000256" key="1">
    <source>
        <dbReference type="SAM" id="MobiDB-lite"/>
    </source>
</evidence>
<feature type="region of interest" description="Disordered" evidence="1">
    <location>
        <begin position="105"/>
        <end position="126"/>
    </location>
</feature>
<dbReference type="InterPro" id="IPR007720">
    <property type="entry name" value="PigQ/GPI1"/>
</dbReference>
<dbReference type="GO" id="GO:0016757">
    <property type="term" value="F:glycosyltransferase activity"/>
    <property type="evidence" value="ECO:0007669"/>
    <property type="project" value="UniProtKB-KW"/>
</dbReference>
<feature type="transmembrane region" description="Helical" evidence="2">
    <location>
        <begin position="499"/>
        <end position="522"/>
    </location>
</feature>
<dbReference type="GO" id="GO:0006506">
    <property type="term" value="P:GPI anchor biosynthetic process"/>
    <property type="evidence" value="ECO:0007669"/>
    <property type="project" value="InterPro"/>
</dbReference>
<evidence type="ECO:0000313" key="4">
    <source>
        <dbReference type="RefSeq" id="XP_039131257.1"/>
    </source>
</evidence>
<feature type="transmembrane region" description="Helical" evidence="2">
    <location>
        <begin position="465"/>
        <end position="487"/>
    </location>
</feature>
<name>A0AB40BUW4_DIOCR</name>
<dbReference type="GeneID" id="120267652"/>
<feature type="transmembrane region" description="Helical" evidence="2">
    <location>
        <begin position="440"/>
        <end position="459"/>
    </location>
</feature>
<sequence>MTERKQCRLWWPEWLLSSEPSFGFLLFGWFMNAGEDLVVAAAVSLSEISPCLQQSEVQELLRYVNRRMPLPLQESSTFTLLGQCIASCSEGDLKMERQNLDDLSQRNDGQEHCNEPEQSSPSGKAVRSSLGTAFAENYRKSKCGCKKLDQGLELFRQSSTRCGTWIQLIPQTQRIMFKENRWAPKFHHMHISGQWLPICDVHLIAYKPPLFGSHHFSLNSWGFEKEVRAPFNRPNWVARLYKKSLLPDMDSVVLAINCTNAAKVHSERYLSIKGPQIHFRRICMLLSMIWHIVAALVASVSSVVYIILQVFHRSLAYGSQRFFFRFLKEILRHTFQNIHIRSCQLLYWPVFLQTYGFSSSLNMEYSHKASLKKHFIWSNVVVDLLLGNIIGLILFANAKALSFKIMLINRNVTDNLLRSGFAWLMGVPAGFKLNTELAELLGMVSLNAIQAFSTFWFIASSFLKYFINGLSLFGIVMGLTVQAALCIDMLKLATLHISMLHQLISVIYMQQIKAVASLWRLFRGRKWNPLRQRLDSYDYTVEQHVVGSLVFTPLLLLLPTTSVFYIFIAMLSTSISFICIIMEIAISILHETPYFEILLWIMRRRRFPSGLWFQIPALSSAHGSISGGLQHEGHSTFDLSMLMSFDTSGEPGYAVSIVQSNFATLGQVISPYYRNVLQGFSLLFGKSSLHGILMGQRIPLTLGARFHPAFPWMHIGCGEYWKLCYSSVLACRSE</sequence>
<keyword evidence="4" id="KW-0328">Glycosyltransferase</keyword>
<keyword evidence="4" id="KW-0808">Transferase</keyword>
<dbReference type="GO" id="GO:0016020">
    <property type="term" value="C:membrane"/>
    <property type="evidence" value="ECO:0007669"/>
    <property type="project" value="InterPro"/>
</dbReference>
<reference evidence="4" key="1">
    <citation type="submission" date="2025-08" db="UniProtKB">
        <authorList>
            <consortium name="RefSeq"/>
        </authorList>
    </citation>
    <scope>IDENTIFICATION</scope>
</reference>
<dbReference type="PANTHER" id="PTHR47555:SF2">
    <property type="entry name" value="N-ACETYLGLUCOSAMINYL TRANSFERASE COMPONENT FAMILY PROTEIN _ GPI1 FAMILY PROTEIN"/>
    <property type="match status" value="1"/>
</dbReference>
<dbReference type="Proteomes" id="UP001515500">
    <property type="component" value="Chromosome 8"/>
</dbReference>
<gene>
    <name evidence="4" type="primary">LOC120267652</name>
</gene>